<keyword evidence="3" id="KW-1185">Reference proteome</keyword>
<keyword evidence="1" id="KW-0472">Membrane</keyword>
<comment type="caution">
    <text evidence="2">The sequence shown here is derived from an EMBL/GenBank/DDBJ whole genome shotgun (WGS) entry which is preliminary data.</text>
</comment>
<proteinExistence type="predicted"/>
<sequence>MRSFLKIFSSLTTLIVIVVVMMLFFIFSLSPNVRQQSPLTPEQTRLAHDKLREIKDNIHQSNVPFHVYLSNHDLNAFAALASHSLGGLTLRSEYVPGIVQVKAAIDVPVVPVYLNISCHLMKQEKGNDFSECRLGQLILPRAFIWWLLDSTVSYLFDESAAERVQRLLTQAEMTESRVILPVENHQNLIANVKASAKNVVKVIKQSNGKTQVDAEKVQVYLRHLERLKHHSSLAYYVGETMGLALSRSATEGAQEENTAAIWALAIKFGHWRFAQLAGVQPPANTHPVTLRDRHDLALHFLYSIVLEQIGEAAFGLKIGEAKEIMDSANGGSGFSFADLAADKAGLRFSNYLTAQLEHAESAQALLAFRHDENLFFPSLEGLPEGLSEDQFVAEFHSTESDTYRSIVADIQNRISQLEVYTISL</sequence>
<name>A0AA41W5V0_9GAMM</name>
<feature type="transmembrane region" description="Helical" evidence="1">
    <location>
        <begin position="7"/>
        <end position="29"/>
    </location>
</feature>
<reference evidence="2 3" key="1">
    <citation type="journal article" date="2013" name="Antonie Van Leeuwenhoek">
        <title>Echinimonas agarilytica gen. nov., sp. nov., a new gammaproteobacterium isolated from the sea urchin Strongylocentrotus intermedius.</title>
        <authorList>
            <person name="Nedashkovskaya O.I."/>
            <person name="Stenkova A.M."/>
            <person name="Zhukova N.V."/>
            <person name="Van Trappen S."/>
            <person name="Lee J.S."/>
            <person name="Kim S.B."/>
        </authorList>
    </citation>
    <scope>NUCLEOTIDE SEQUENCE [LARGE SCALE GENOMIC DNA]</scope>
    <source>
        <strain evidence="2 3">KMM 6351</strain>
    </source>
</reference>
<dbReference type="Proteomes" id="UP001165393">
    <property type="component" value="Unassembled WGS sequence"/>
</dbReference>
<keyword evidence="1" id="KW-0812">Transmembrane</keyword>
<evidence type="ECO:0000313" key="3">
    <source>
        <dbReference type="Proteomes" id="UP001165393"/>
    </source>
</evidence>
<organism evidence="2 3">
    <name type="scientific">Echinimonas agarilytica</name>
    <dbReference type="NCBI Taxonomy" id="1215918"/>
    <lineage>
        <taxon>Bacteria</taxon>
        <taxon>Pseudomonadati</taxon>
        <taxon>Pseudomonadota</taxon>
        <taxon>Gammaproteobacteria</taxon>
        <taxon>Alteromonadales</taxon>
        <taxon>Echinimonadaceae</taxon>
        <taxon>Echinimonas</taxon>
    </lineage>
</organism>
<protein>
    <submittedName>
        <fullName evidence="2">Uncharacterized protein</fullName>
    </submittedName>
</protein>
<dbReference type="EMBL" id="JAMQGP010000002">
    <property type="protein sequence ID" value="MCM2679425.1"/>
    <property type="molecule type" value="Genomic_DNA"/>
</dbReference>
<dbReference type="RefSeq" id="WP_251260781.1">
    <property type="nucleotide sequence ID" value="NZ_JAMQGP010000002.1"/>
</dbReference>
<evidence type="ECO:0000313" key="2">
    <source>
        <dbReference type="EMBL" id="MCM2679425.1"/>
    </source>
</evidence>
<keyword evidence="1" id="KW-1133">Transmembrane helix</keyword>
<gene>
    <name evidence="2" type="ORF">NAF29_07040</name>
</gene>
<dbReference type="AlphaFoldDB" id="A0AA41W5V0"/>
<evidence type="ECO:0000256" key="1">
    <source>
        <dbReference type="SAM" id="Phobius"/>
    </source>
</evidence>
<accession>A0AA41W5V0</accession>